<dbReference type="InterPro" id="IPR003406">
    <property type="entry name" value="Glyco_trans_14"/>
</dbReference>
<evidence type="ECO:0000256" key="5">
    <source>
        <dbReference type="ARBA" id="ARBA00023180"/>
    </source>
</evidence>
<accession>A0AAV5UKU5</accession>
<keyword evidence="3" id="KW-0808">Transferase</keyword>
<keyword evidence="2" id="KW-0328">Glycosyltransferase</keyword>
<evidence type="ECO:0008006" key="9">
    <source>
        <dbReference type="Google" id="ProtNLM"/>
    </source>
</evidence>
<name>A0AAV5UKU5_9BILA</name>
<organism evidence="7 8">
    <name type="scientific">Pristionchus entomophagus</name>
    <dbReference type="NCBI Taxonomy" id="358040"/>
    <lineage>
        <taxon>Eukaryota</taxon>
        <taxon>Metazoa</taxon>
        <taxon>Ecdysozoa</taxon>
        <taxon>Nematoda</taxon>
        <taxon>Chromadorea</taxon>
        <taxon>Rhabditida</taxon>
        <taxon>Rhabditina</taxon>
        <taxon>Diplogasteromorpha</taxon>
        <taxon>Diplogasteroidea</taxon>
        <taxon>Neodiplogasteridae</taxon>
        <taxon>Pristionchus</taxon>
    </lineage>
</organism>
<keyword evidence="4 6" id="KW-0472">Membrane</keyword>
<evidence type="ECO:0000256" key="2">
    <source>
        <dbReference type="ARBA" id="ARBA00022676"/>
    </source>
</evidence>
<dbReference type="GO" id="GO:0016757">
    <property type="term" value="F:glycosyltransferase activity"/>
    <property type="evidence" value="ECO:0007669"/>
    <property type="project" value="UniProtKB-KW"/>
</dbReference>
<evidence type="ECO:0000256" key="3">
    <source>
        <dbReference type="ARBA" id="ARBA00022679"/>
    </source>
</evidence>
<proteinExistence type="predicted"/>
<keyword evidence="8" id="KW-1185">Reference proteome</keyword>
<dbReference type="Proteomes" id="UP001432027">
    <property type="component" value="Unassembled WGS sequence"/>
</dbReference>
<comment type="caution">
    <text evidence="7">The sequence shown here is derived from an EMBL/GenBank/DDBJ whole genome shotgun (WGS) entry which is preliminary data.</text>
</comment>
<feature type="non-terminal residue" evidence="7">
    <location>
        <position position="467"/>
    </location>
</feature>
<evidence type="ECO:0000313" key="7">
    <source>
        <dbReference type="EMBL" id="GMT07666.1"/>
    </source>
</evidence>
<keyword evidence="6" id="KW-1133">Transmembrane helix</keyword>
<sequence>MPILNYRPITVRSIPQLNFRFVKCIPFIFCAFILSATYLRKHEIVKTNVKRPEVASIQCDRIFKGDIIYAQSVSKQALVPRLDTLDMSCEAVRKRVFSKQNPPTDYPVAFAKVVYTDYEFLEEQLSVSYSEENTFCFAPDRKASVNFRRDLFTLSLCLDNVYVSGEEYDLDSDGRGQSRAFMGCLRILRKRNWNYVVFQQNHDIIIKTNAEIAEIFKTMAGANDMEMSTCPPDNRCKLHVANLGKLGLCPNNLSRKELEACEKQDITMAKGWAQVSLTRETASYLLDNLNTTRLLSELHQMYYGMDELFLQSIAATRALRMPGMYPARCLHENDTPAPSNRLYVTRLTHWKWYKSYGCRSGIWRHRLCVFGVEDLPYLAGVHHLMVNKLMPEIDYGAISCIGELLFNRTHHKLEDHPLDHSIYENLPSVRLRRGMQADSSYFDRFECPKFPKRKKKPLLQAIGDFIK</sequence>
<dbReference type="AlphaFoldDB" id="A0AAV5UKU5"/>
<dbReference type="GO" id="GO:0016020">
    <property type="term" value="C:membrane"/>
    <property type="evidence" value="ECO:0007669"/>
    <property type="project" value="UniProtKB-SubCell"/>
</dbReference>
<comment type="subcellular location">
    <subcellularLocation>
        <location evidence="1">Membrane</location>
        <topology evidence="1">Single-pass type II membrane protein</topology>
    </subcellularLocation>
</comment>
<dbReference type="EMBL" id="BTSX01000006">
    <property type="protein sequence ID" value="GMT07666.1"/>
    <property type="molecule type" value="Genomic_DNA"/>
</dbReference>
<evidence type="ECO:0000256" key="1">
    <source>
        <dbReference type="ARBA" id="ARBA00004606"/>
    </source>
</evidence>
<protein>
    <recommendedName>
        <fullName evidence="9">Glycosyltransferase family 92 protein</fullName>
    </recommendedName>
</protein>
<reference evidence="7" key="1">
    <citation type="submission" date="2023-10" db="EMBL/GenBank/DDBJ databases">
        <title>Genome assembly of Pristionchus species.</title>
        <authorList>
            <person name="Yoshida K."/>
            <person name="Sommer R.J."/>
        </authorList>
    </citation>
    <scope>NUCLEOTIDE SEQUENCE</scope>
    <source>
        <strain evidence="7">RS0144</strain>
    </source>
</reference>
<keyword evidence="6" id="KW-0812">Transmembrane</keyword>
<dbReference type="PANTHER" id="PTHR46671">
    <property type="entry name" value="PROTEIN CBG11221"/>
    <property type="match status" value="1"/>
</dbReference>
<dbReference type="Pfam" id="PF02485">
    <property type="entry name" value="Branch"/>
    <property type="match status" value="1"/>
</dbReference>
<evidence type="ECO:0000256" key="4">
    <source>
        <dbReference type="ARBA" id="ARBA00023136"/>
    </source>
</evidence>
<dbReference type="PANTHER" id="PTHR46671:SF7">
    <property type="entry name" value="CORE-2_I-BRANCHING ENZYME"/>
    <property type="match status" value="1"/>
</dbReference>
<evidence type="ECO:0000256" key="6">
    <source>
        <dbReference type="SAM" id="Phobius"/>
    </source>
</evidence>
<keyword evidence="5" id="KW-0325">Glycoprotein</keyword>
<evidence type="ECO:0000313" key="8">
    <source>
        <dbReference type="Proteomes" id="UP001432027"/>
    </source>
</evidence>
<gene>
    <name evidence="7" type="ORF">PENTCL1PPCAC_29840</name>
</gene>
<feature type="transmembrane region" description="Helical" evidence="6">
    <location>
        <begin position="21"/>
        <end position="39"/>
    </location>
</feature>